<dbReference type="SMART" id="SM00066">
    <property type="entry name" value="GAL4"/>
    <property type="match status" value="1"/>
</dbReference>
<keyword evidence="7" id="KW-0539">Nucleus</keyword>
<dbReference type="GO" id="GO:0006351">
    <property type="term" value="P:DNA-templated transcription"/>
    <property type="evidence" value="ECO:0007669"/>
    <property type="project" value="InterPro"/>
</dbReference>
<dbReference type="PANTHER" id="PTHR31845">
    <property type="entry name" value="FINGER DOMAIN PROTEIN, PUTATIVE-RELATED"/>
    <property type="match status" value="1"/>
</dbReference>
<dbReference type="Pfam" id="PF00172">
    <property type="entry name" value="Zn_clus"/>
    <property type="match status" value="1"/>
</dbReference>
<evidence type="ECO:0000256" key="2">
    <source>
        <dbReference type="ARBA" id="ARBA00022723"/>
    </source>
</evidence>
<dbReference type="GO" id="GO:0000976">
    <property type="term" value="F:transcription cis-regulatory region binding"/>
    <property type="evidence" value="ECO:0007669"/>
    <property type="project" value="TreeGrafter"/>
</dbReference>
<feature type="domain" description="Zn(2)-C6 fungal-type" evidence="10">
    <location>
        <begin position="115"/>
        <end position="149"/>
    </location>
</feature>
<dbReference type="GO" id="GO:0001216">
    <property type="term" value="F:DNA-binding transcription activator activity"/>
    <property type="evidence" value="ECO:0007669"/>
    <property type="project" value="UniProtKB-ARBA"/>
</dbReference>
<feature type="compositionally biased region" description="Low complexity" evidence="9">
    <location>
        <begin position="201"/>
        <end position="220"/>
    </location>
</feature>
<feature type="coiled-coil region" evidence="8">
    <location>
        <begin position="157"/>
        <end position="184"/>
    </location>
</feature>
<evidence type="ECO:0000313" key="12">
    <source>
        <dbReference type="Proteomes" id="UP000033647"/>
    </source>
</evidence>
<reference evidence="11 12" key="1">
    <citation type="submission" date="2015-03" db="EMBL/GenBank/DDBJ databases">
        <title>RNA-seq based gene annotation and comparative genomics of four Zymoseptoria species reveal species-specific pathogenicity related genes and transposable element activity.</title>
        <authorList>
            <person name="Grandaubert J."/>
            <person name="Bhattacharyya A."/>
            <person name="Stukenbrock E.H."/>
        </authorList>
    </citation>
    <scope>NUCLEOTIDE SEQUENCE [LARGE SCALE GENOMIC DNA]</scope>
    <source>
        <strain evidence="11 12">Zb18110</strain>
    </source>
</reference>
<dbReference type="AlphaFoldDB" id="A0A0F4G5B5"/>
<evidence type="ECO:0000256" key="7">
    <source>
        <dbReference type="ARBA" id="ARBA00023242"/>
    </source>
</evidence>
<organism evidence="11 12">
    <name type="scientific">Zymoseptoria brevis</name>
    <dbReference type="NCBI Taxonomy" id="1047168"/>
    <lineage>
        <taxon>Eukaryota</taxon>
        <taxon>Fungi</taxon>
        <taxon>Dikarya</taxon>
        <taxon>Ascomycota</taxon>
        <taxon>Pezizomycotina</taxon>
        <taxon>Dothideomycetes</taxon>
        <taxon>Dothideomycetidae</taxon>
        <taxon>Mycosphaerellales</taxon>
        <taxon>Mycosphaerellaceae</taxon>
        <taxon>Zymoseptoria</taxon>
    </lineage>
</organism>
<evidence type="ECO:0000259" key="10">
    <source>
        <dbReference type="PROSITE" id="PS50048"/>
    </source>
</evidence>
<evidence type="ECO:0000256" key="1">
    <source>
        <dbReference type="ARBA" id="ARBA00004123"/>
    </source>
</evidence>
<feature type="region of interest" description="Disordered" evidence="9">
    <location>
        <begin position="197"/>
        <end position="257"/>
    </location>
</feature>
<evidence type="ECO:0000256" key="5">
    <source>
        <dbReference type="ARBA" id="ARBA00023125"/>
    </source>
</evidence>
<dbReference type="SUPFAM" id="SSF57701">
    <property type="entry name" value="Zn2/Cys6 DNA-binding domain"/>
    <property type="match status" value="1"/>
</dbReference>
<dbReference type="InterPro" id="IPR036864">
    <property type="entry name" value="Zn2-C6_fun-type_DNA-bd_sf"/>
</dbReference>
<dbReference type="PANTHER" id="PTHR31845:SF39">
    <property type="entry name" value="TRANSCRIPTION FACTOR PBCR-RELATED"/>
    <property type="match status" value="1"/>
</dbReference>
<dbReference type="GO" id="GO:0005634">
    <property type="term" value="C:nucleus"/>
    <property type="evidence" value="ECO:0007669"/>
    <property type="project" value="UniProtKB-SubCell"/>
</dbReference>
<keyword evidence="3" id="KW-0862">Zinc</keyword>
<evidence type="ECO:0000256" key="9">
    <source>
        <dbReference type="SAM" id="MobiDB-lite"/>
    </source>
</evidence>
<evidence type="ECO:0000256" key="3">
    <source>
        <dbReference type="ARBA" id="ARBA00022833"/>
    </source>
</evidence>
<feature type="compositionally biased region" description="Low complexity" evidence="9">
    <location>
        <begin position="765"/>
        <end position="783"/>
    </location>
</feature>
<feature type="compositionally biased region" description="Polar residues" evidence="9">
    <location>
        <begin position="72"/>
        <end position="82"/>
    </location>
</feature>
<comment type="caution">
    <text evidence="11">The sequence shown here is derived from an EMBL/GenBank/DDBJ whole genome shotgun (WGS) entry which is preliminary data.</text>
</comment>
<dbReference type="InterPro" id="IPR051089">
    <property type="entry name" value="prtT"/>
</dbReference>
<keyword evidence="2" id="KW-0479">Metal-binding</keyword>
<dbReference type="Gene3D" id="4.10.240.10">
    <property type="entry name" value="Zn(2)-C6 fungal-type DNA-binding domain"/>
    <property type="match status" value="1"/>
</dbReference>
<protein>
    <recommendedName>
        <fullName evidence="10">Zn(2)-C6 fungal-type domain-containing protein</fullName>
    </recommendedName>
</protein>
<dbReference type="Proteomes" id="UP000033647">
    <property type="component" value="Unassembled WGS sequence"/>
</dbReference>
<dbReference type="CDD" id="cd00067">
    <property type="entry name" value="GAL4"/>
    <property type="match status" value="1"/>
</dbReference>
<dbReference type="EMBL" id="LAFY01005799">
    <property type="protein sequence ID" value="KJX92494.1"/>
    <property type="molecule type" value="Genomic_DNA"/>
</dbReference>
<keyword evidence="8" id="KW-0175">Coiled coil</keyword>
<dbReference type="Pfam" id="PF04082">
    <property type="entry name" value="Fungal_trans"/>
    <property type="match status" value="1"/>
</dbReference>
<feature type="compositionally biased region" description="Polar residues" evidence="9">
    <location>
        <begin position="240"/>
        <end position="252"/>
    </location>
</feature>
<dbReference type="PROSITE" id="PS50048">
    <property type="entry name" value="ZN2_CY6_FUNGAL_2"/>
    <property type="match status" value="1"/>
</dbReference>
<gene>
    <name evidence="11" type="ORF">TI39_contig5844g00007</name>
</gene>
<evidence type="ECO:0000256" key="6">
    <source>
        <dbReference type="ARBA" id="ARBA00023163"/>
    </source>
</evidence>
<comment type="subcellular location">
    <subcellularLocation>
        <location evidence="1">Nucleus</location>
    </subcellularLocation>
</comment>
<evidence type="ECO:0000256" key="4">
    <source>
        <dbReference type="ARBA" id="ARBA00023015"/>
    </source>
</evidence>
<feature type="region of interest" description="Disordered" evidence="9">
    <location>
        <begin position="714"/>
        <end position="797"/>
    </location>
</feature>
<dbReference type="GO" id="GO:0000981">
    <property type="term" value="F:DNA-binding transcription factor activity, RNA polymerase II-specific"/>
    <property type="evidence" value="ECO:0007669"/>
    <property type="project" value="InterPro"/>
</dbReference>
<dbReference type="STRING" id="1047168.A0A0F4G5B5"/>
<evidence type="ECO:0000313" key="11">
    <source>
        <dbReference type="EMBL" id="KJX92494.1"/>
    </source>
</evidence>
<evidence type="ECO:0000256" key="8">
    <source>
        <dbReference type="SAM" id="Coils"/>
    </source>
</evidence>
<name>A0A0F4G5B5_9PEZI</name>
<dbReference type="InterPro" id="IPR001138">
    <property type="entry name" value="Zn2Cys6_DnaBD"/>
</dbReference>
<dbReference type="CDD" id="cd12148">
    <property type="entry name" value="fungal_TF_MHR"/>
    <property type="match status" value="1"/>
</dbReference>
<keyword evidence="6" id="KW-0804">Transcription</keyword>
<sequence>MSSHQHPAPLDPRLGAPQDDRSPPITSYGQQPPPRPLQPHGVPYDQPPSQPYYSQYPDIRARNPAAYGGTSTGIQSTHNSPLPTDYRPPREASEHSGEDGNEEMQHVDDPKRPRACEACRGLKVRCDQDPARPEVPCRRCQKAGRQCVITASTRKRMKKSDSRVAELERKLDALTSVLQQQNGQIPLGQQFQSFDHNRTNSASAQSDQSPSASSSMQPPQKRQRVDDSSRQSSIAAYGPSANSQRHQSTSSPAEVEVWPRLEMPSSVSDRSQEDFLARIHSLVSPDVAATVFDRYVNKMSPNMPAVVFSPSTTAKDLAREKPILYVCVLSAASFSMLGSEICRGLAREAVRAIADCVVVNGAKSLELIQAMQVMVLFYRPPEKSEQSNYYQITHMAAVMAMDIGLGKRYNAPKTKRGLCPPGQPLVSVAQNSDTIEARRAWLCCYYMSASTSMVLRRPNLIHWSNYMKECVEILETSPEAFPSDRLLCQHIKIQHICEEIGVQFLMDDNTATISITDPKVAYTLNVLENDLKAWKDNIPAELKGHPTLTFFEHVANLYLHEIALHFNHNVEDFRVPFTEESLRGVNNSSETLTSHQVAALIACKKAAHGILDTFLAIDRDTVKALPILLYFVRCTYSMVILIKMHVATITPGSEISKMMSPDDLKVDTYLTNLTEMFIRIANDHNIRPKPKILRILDLLMTWFRKHQANIEAQARGEQIPQAQQSEQTQREDAAQRPQYTQSPLDLLSQVATGDRQSHTQPPPLTHENSNTSSSHSWTFNSSSYPMDQTTRPSLTNAGAQFSPYAQQQMSNPYANDAYPGMDADLYGMVDPYVWGSGFQQAMDLNLDGFGGGGIDGLFMGDGMLPFGGNGEMG</sequence>
<dbReference type="GO" id="GO:0008270">
    <property type="term" value="F:zinc ion binding"/>
    <property type="evidence" value="ECO:0007669"/>
    <property type="project" value="InterPro"/>
</dbReference>
<feature type="compositionally biased region" description="Polar residues" evidence="9">
    <location>
        <begin position="784"/>
        <end position="797"/>
    </location>
</feature>
<dbReference type="FunFam" id="4.10.240.10:FF:000003">
    <property type="entry name" value="C6 transcription factor (Leu3)"/>
    <property type="match status" value="1"/>
</dbReference>
<feature type="compositionally biased region" description="Basic and acidic residues" evidence="9">
    <location>
        <begin position="87"/>
        <end position="112"/>
    </location>
</feature>
<keyword evidence="4" id="KW-0805">Transcription regulation</keyword>
<proteinExistence type="predicted"/>
<dbReference type="OrthoDB" id="8062037at2759"/>
<keyword evidence="12" id="KW-1185">Reference proteome</keyword>
<dbReference type="InterPro" id="IPR007219">
    <property type="entry name" value="XnlR_reg_dom"/>
</dbReference>
<feature type="region of interest" description="Disordered" evidence="9">
    <location>
        <begin position="1"/>
        <end position="112"/>
    </location>
</feature>
<dbReference type="PROSITE" id="PS00463">
    <property type="entry name" value="ZN2_CY6_FUNGAL_1"/>
    <property type="match status" value="1"/>
</dbReference>
<accession>A0A0F4G5B5</accession>
<keyword evidence="5" id="KW-0238">DNA-binding</keyword>